<dbReference type="Proteomes" id="UP000005239">
    <property type="component" value="Unassembled WGS sequence"/>
</dbReference>
<evidence type="ECO:0000313" key="2">
    <source>
        <dbReference type="Proteomes" id="UP000005239"/>
    </source>
</evidence>
<reference evidence="2" key="1">
    <citation type="journal article" date="2008" name="Nat. Genet.">
        <title>The Pristionchus pacificus genome provides a unique perspective on nematode lifestyle and parasitism.</title>
        <authorList>
            <person name="Dieterich C."/>
            <person name="Clifton S.W."/>
            <person name="Schuster L.N."/>
            <person name="Chinwalla A."/>
            <person name="Delehaunty K."/>
            <person name="Dinkelacker I."/>
            <person name="Fulton L."/>
            <person name="Fulton R."/>
            <person name="Godfrey J."/>
            <person name="Minx P."/>
            <person name="Mitreva M."/>
            <person name="Roeseler W."/>
            <person name="Tian H."/>
            <person name="Witte H."/>
            <person name="Yang S.P."/>
            <person name="Wilson R.K."/>
            <person name="Sommer R.J."/>
        </authorList>
    </citation>
    <scope>NUCLEOTIDE SEQUENCE [LARGE SCALE GENOMIC DNA]</scope>
    <source>
        <strain evidence="2">PS312</strain>
    </source>
</reference>
<dbReference type="EnsemblMetazoa" id="PPA13028.1">
    <property type="protein sequence ID" value="PPA13028.1"/>
    <property type="gene ID" value="WBGene00102582"/>
</dbReference>
<gene>
    <name evidence="1" type="primary">WBGene00102582</name>
</gene>
<sequence length="104" mass="11449">MLFLAFLFILVAPTFASDCCDVNVIIPKAGRLVTVFPPLDHCPSQALFYCSAPGGNQRTVLSINGNKTIAIGLENEHSVAPLVCMNNKWYSTYCDRFVDTIDCM</sequence>
<dbReference type="AlphaFoldDB" id="A0A2A6C1L0"/>
<organism evidence="1 2">
    <name type="scientific">Pristionchus pacificus</name>
    <name type="common">Parasitic nematode worm</name>
    <dbReference type="NCBI Taxonomy" id="54126"/>
    <lineage>
        <taxon>Eukaryota</taxon>
        <taxon>Metazoa</taxon>
        <taxon>Ecdysozoa</taxon>
        <taxon>Nematoda</taxon>
        <taxon>Chromadorea</taxon>
        <taxon>Rhabditida</taxon>
        <taxon>Rhabditina</taxon>
        <taxon>Diplogasteromorpha</taxon>
        <taxon>Diplogasteroidea</taxon>
        <taxon>Neodiplogasteridae</taxon>
        <taxon>Pristionchus</taxon>
    </lineage>
</organism>
<accession>A0A2A6C1L0</accession>
<evidence type="ECO:0000313" key="1">
    <source>
        <dbReference type="EnsemblMetazoa" id="PPA13028.1"/>
    </source>
</evidence>
<protein>
    <submittedName>
        <fullName evidence="1">Uncharacterized protein</fullName>
    </submittedName>
</protein>
<accession>A0A8R1YC58</accession>
<reference evidence="1" key="2">
    <citation type="submission" date="2022-06" db="UniProtKB">
        <authorList>
            <consortium name="EnsemblMetazoa"/>
        </authorList>
    </citation>
    <scope>IDENTIFICATION</scope>
    <source>
        <strain evidence="1">PS312</strain>
    </source>
</reference>
<keyword evidence="2" id="KW-1185">Reference proteome</keyword>
<proteinExistence type="predicted"/>
<name>A0A2A6C1L0_PRIPA</name>